<feature type="region of interest" description="Disordered" evidence="2">
    <location>
        <begin position="265"/>
        <end position="288"/>
    </location>
</feature>
<dbReference type="AlphaFoldDB" id="A0A8J2I2L9"/>
<gene>
    <name evidence="4" type="ORF">ALTATR162_LOCUS5197</name>
</gene>
<feature type="compositionally biased region" description="Polar residues" evidence="2">
    <location>
        <begin position="389"/>
        <end position="398"/>
    </location>
</feature>
<evidence type="ECO:0000313" key="4">
    <source>
        <dbReference type="EMBL" id="CAG5158670.1"/>
    </source>
</evidence>
<dbReference type="GeneID" id="67016948"/>
<dbReference type="Proteomes" id="UP000676310">
    <property type="component" value="Unassembled WGS sequence"/>
</dbReference>
<dbReference type="RefSeq" id="XP_043168750.1">
    <property type="nucleotide sequence ID" value="XM_043312815.1"/>
</dbReference>
<reference evidence="4" key="1">
    <citation type="submission" date="2021-05" db="EMBL/GenBank/DDBJ databases">
        <authorList>
            <person name="Stam R."/>
        </authorList>
    </citation>
    <scope>NUCLEOTIDE SEQUENCE</scope>
    <source>
        <strain evidence="4">CS162</strain>
    </source>
</reference>
<keyword evidence="5" id="KW-1185">Reference proteome</keyword>
<dbReference type="InterPro" id="IPR000571">
    <property type="entry name" value="Znf_CCCH"/>
</dbReference>
<feature type="region of interest" description="Disordered" evidence="2">
    <location>
        <begin position="302"/>
        <end position="471"/>
    </location>
</feature>
<feature type="compositionally biased region" description="Basic and acidic residues" evidence="2">
    <location>
        <begin position="360"/>
        <end position="371"/>
    </location>
</feature>
<dbReference type="PROSITE" id="PS50103">
    <property type="entry name" value="ZF_C3H1"/>
    <property type="match status" value="1"/>
</dbReference>
<keyword evidence="1" id="KW-0862">Zinc</keyword>
<feature type="compositionally biased region" description="Polar residues" evidence="2">
    <location>
        <begin position="445"/>
        <end position="454"/>
    </location>
</feature>
<dbReference type="GO" id="GO:0008270">
    <property type="term" value="F:zinc ion binding"/>
    <property type="evidence" value="ECO:0007669"/>
    <property type="project" value="UniProtKB-KW"/>
</dbReference>
<sequence>MVIQSSSTCALPEGLRYYLLRGDIIGGSMMVPLVPVDQLPFQLQGIPRQLTHRQISDGGWKLCSETNQASSALLIQAPTATSFPCHPSPTAKPRYLAPDHHVRAESQQPRSTPMATFERPSSLTDAFASIYQEDAQRLGYRVSHPSGVEPDPSKKEYCTHWIKTGECDWTAIGCKFKHEMPSIEKLRELGFVRGVPRWWKEKSAIVARPPTWMQRRLAGNEDADQAGEMPEPRAFPDHSTFRARKAQGYDLLGEEVQQPCDIFKRDSSPEQTTAGRLTPPPASVQGPVRRASQILDLLIDLEDAPAPPPGPQLSHTSADSAGSSEAQVSSSRTSISLPSSPSLGRNPSLLIDCKSPIKTITKESAEKEPNIRHRSQLPWASDTEDDTAIPTNPNAKSPRSTRQRRKPPPRSNDGNNNRRPAIISITPTKSQPGLASSKHADSDNAAKNTAQRSKNAYRKMRGKNGGEVGAP</sequence>
<proteinExistence type="predicted"/>
<feature type="zinc finger region" description="C3H1-type" evidence="1">
    <location>
        <begin position="152"/>
        <end position="181"/>
    </location>
</feature>
<accession>A0A8J2I2L9</accession>
<evidence type="ECO:0000313" key="5">
    <source>
        <dbReference type="Proteomes" id="UP000676310"/>
    </source>
</evidence>
<organism evidence="4 5">
    <name type="scientific">Alternaria atra</name>
    <dbReference type="NCBI Taxonomy" id="119953"/>
    <lineage>
        <taxon>Eukaryota</taxon>
        <taxon>Fungi</taxon>
        <taxon>Dikarya</taxon>
        <taxon>Ascomycota</taxon>
        <taxon>Pezizomycotina</taxon>
        <taxon>Dothideomycetes</taxon>
        <taxon>Pleosporomycetidae</taxon>
        <taxon>Pleosporales</taxon>
        <taxon>Pleosporineae</taxon>
        <taxon>Pleosporaceae</taxon>
        <taxon>Alternaria</taxon>
        <taxon>Alternaria sect. Ulocladioides</taxon>
    </lineage>
</organism>
<keyword evidence="1" id="KW-0479">Metal-binding</keyword>
<feature type="compositionally biased region" description="Polar residues" evidence="2">
    <location>
        <begin position="425"/>
        <end position="434"/>
    </location>
</feature>
<feature type="compositionally biased region" description="Low complexity" evidence="2">
    <location>
        <begin position="320"/>
        <end position="343"/>
    </location>
</feature>
<evidence type="ECO:0000259" key="3">
    <source>
        <dbReference type="PROSITE" id="PS50103"/>
    </source>
</evidence>
<feature type="domain" description="C3H1-type" evidence="3">
    <location>
        <begin position="152"/>
        <end position="181"/>
    </location>
</feature>
<evidence type="ECO:0000256" key="2">
    <source>
        <dbReference type="SAM" id="MobiDB-lite"/>
    </source>
</evidence>
<feature type="compositionally biased region" description="Basic residues" evidence="2">
    <location>
        <begin position="399"/>
        <end position="408"/>
    </location>
</feature>
<name>A0A8J2I2L9_9PLEO</name>
<feature type="compositionally biased region" description="Basic and acidic residues" evidence="2">
    <location>
        <begin position="230"/>
        <end position="240"/>
    </location>
</feature>
<keyword evidence="1" id="KW-0863">Zinc-finger</keyword>
<protein>
    <recommendedName>
        <fullName evidence="3">C3H1-type domain-containing protein</fullName>
    </recommendedName>
</protein>
<dbReference type="EMBL" id="CAJRGZ010000019">
    <property type="protein sequence ID" value="CAG5158670.1"/>
    <property type="molecule type" value="Genomic_DNA"/>
</dbReference>
<evidence type="ECO:0000256" key="1">
    <source>
        <dbReference type="PROSITE-ProRule" id="PRU00723"/>
    </source>
</evidence>
<comment type="caution">
    <text evidence="4">The sequence shown here is derived from an EMBL/GenBank/DDBJ whole genome shotgun (WGS) entry which is preliminary data.</text>
</comment>
<dbReference type="OrthoDB" id="5355510at2759"/>
<feature type="region of interest" description="Disordered" evidence="2">
    <location>
        <begin position="221"/>
        <end position="240"/>
    </location>
</feature>